<keyword evidence="1" id="KW-0812">Transmembrane</keyword>
<dbReference type="GO" id="GO:0005783">
    <property type="term" value="C:endoplasmic reticulum"/>
    <property type="evidence" value="ECO:0007669"/>
    <property type="project" value="TreeGrafter"/>
</dbReference>
<evidence type="ECO:0000313" key="3">
    <source>
        <dbReference type="Proteomes" id="UP000887540"/>
    </source>
</evidence>
<dbReference type="AlphaFoldDB" id="A0A914EBG9"/>
<dbReference type="InterPro" id="IPR002123">
    <property type="entry name" value="Plipid/glycerol_acylTrfase"/>
</dbReference>
<dbReference type="GO" id="GO:0036149">
    <property type="term" value="P:phosphatidylinositol acyl-chain remodeling"/>
    <property type="evidence" value="ECO:0007669"/>
    <property type="project" value="TreeGrafter"/>
</dbReference>
<protein>
    <submittedName>
        <fullName evidence="4">Phospholipid/glycerol acyltransferase domain-containing protein</fullName>
    </submittedName>
</protein>
<dbReference type="Proteomes" id="UP000887540">
    <property type="component" value="Unplaced"/>
</dbReference>
<reference evidence="4" key="1">
    <citation type="submission" date="2022-11" db="UniProtKB">
        <authorList>
            <consortium name="WormBaseParasite"/>
        </authorList>
    </citation>
    <scope>IDENTIFICATION</scope>
</reference>
<dbReference type="SUPFAM" id="SSF69593">
    <property type="entry name" value="Glycerol-3-phosphate (1)-acyltransferase"/>
    <property type="match status" value="1"/>
</dbReference>
<keyword evidence="1" id="KW-0472">Membrane</keyword>
<dbReference type="GO" id="GO:0016746">
    <property type="term" value="F:acyltransferase activity"/>
    <property type="evidence" value="ECO:0007669"/>
    <property type="project" value="InterPro"/>
</dbReference>
<dbReference type="WBParaSite" id="ACRNAN_scaffold6650.g20806.t1">
    <property type="protein sequence ID" value="ACRNAN_scaffold6650.g20806.t1"/>
    <property type="gene ID" value="ACRNAN_scaffold6650.g20806"/>
</dbReference>
<evidence type="ECO:0000313" key="4">
    <source>
        <dbReference type="WBParaSite" id="ACRNAN_scaffold6650.g20806.t1"/>
    </source>
</evidence>
<feature type="transmembrane region" description="Helical" evidence="1">
    <location>
        <begin position="58"/>
        <end position="75"/>
    </location>
</feature>
<dbReference type="CDD" id="cd07990">
    <property type="entry name" value="LPLAT_LCLAT1-like"/>
    <property type="match status" value="1"/>
</dbReference>
<feature type="transmembrane region" description="Helical" evidence="1">
    <location>
        <begin position="12"/>
        <end position="38"/>
    </location>
</feature>
<evidence type="ECO:0000256" key="1">
    <source>
        <dbReference type="SAM" id="Phobius"/>
    </source>
</evidence>
<evidence type="ECO:0000259" key="2">
    <source>
        <dbReference type="Pfam" id="PF01553"/>
    </source>
</evidence>
<feature type="domain" description="Phospholipid/glycerol acyltransferase" evidence="2">
    <location>
        <begin position="76"/>
        <end position="161"/>
    </location>
</feature>
<keyword evidence="1" id="KW-1133">Transmembrane helix</keyword>
<name>A0A914EBG9_9BILA</name>
<proteinExistence type="predicted"/>
<dbReference type="Pfam" id="PF01553">
    <property type="entry name" value="Acyltransferase"/>
    <property type="match status" value="1"/>
</dbReference>
<keyword evidence="3" id="KW-1185">Reference proteome</keyword>
<accession>A0A914EBG9</accession>
<dbReference type="PANTHER" id="PTHR10983:SF20">
    <property type="entry name" value="LYSOPHOSPHATIDYLINOSITOL ACYLTRANSFERASE 10"/>
    <property type="match status" value="1"/>
</dbReference>
<organism evidence="3 4">
    <name type="scientific">Acrobeloides nanus</name>
    <dbReference type="NCBI Taxonomy" id="290746"/>
    <lineage>
        <taxon>Eukaryota</taxon>
        <taxon>Metazoa</taxon>
        <taxon>Ecdysozoa</taxon>
        <taxon>Nematoda</taxon>
        <taxon>Chromadorea</taxon>
        <taxon>Rhabditida</taxon>
        <taxon>Tylenchina</taxon>
        <taxon>Cephalobomorpha</taxon>
        <taxon>Cephaloboidea</taxon>
        <taxon>Cephalobidae</taxon>
        <taxon>Acrobeloides</taxon>
    </lineage>
</organism>
<dbReference type="PANTHER" id="PTHR10983">
    <property type="entry name" value="1-ACYLGLYCEROL-3-PHOSPHATE ACYLTRANSFERASE-RELATED"/>
    <property type="match status" value="1"/>
</dbReference>
<sequence length="227" mass="27291">MWLARVIRRLFGPIIGFSFAIIVFGTSVFGNYIVTLFLPMITVFNFHLKWRALMDRAISFWMVIPMFYLQFVYGVKIRVTGDSIEADEPAIIIMNHRTRLDWLYFKLALWRVNPWLMTTYRIALKELVKHVPGIGFGMQFMQYIFLKRDMNVDFPRMDKAIEYYSESKQNYQRLRSHYVDNIGSKCKKYMKKWNDKVRSGYCCKKRFPFFVKFVAFIKPVNVKQRMQ</sequence>